<comment type="caution">
    <text evidence="3">The sequence shown here is derived from an EMBL/GenBank/DDBJ whole genome shotgun (WGS) entry which is preliminary data.</text>
</comment>
<feature type="signal peptide" evidence="1">
    <location>
        <begin position="1"/>
        <end position="19"/>
    </location>
</feature>
<gene>
    <name evidence="3" type="ORF">B0T19DRAFT_445132</name>
</gene>
<reference evidence="3" key="1">
    <citation type="journal article" date="2023" name="Mol. Phylogenet. Evol.">
        <title>Genome-scale phylogeny and comparative genomics of the fungal order Sordariales.</title>
        <authorList>
            <person name="Hensen N."/>
            <person name="Bonometti L."/>
            <person name="Westerberg I."/>
            <person name="Brannstrom I.O."/>
            <person name="Guillou S."/>
            <person name="Cros-Aarteil S."/>
            <person name="Calhoun S."/>
            <person name="Haridas S."/>
            <person name="Kuo A."/>
            <person name="Mondo S."/>
            <person name="Pangilinan J."/>
            <person name="Riley R."/>
            <person name="LaButti K."/>
            <person name="Andreopoulos B."/>
            <person name="Lipzen A."/>
            <person name="Chen C."/>
            <person name="Yan M."/>
            <person name="Daum C."/>
            <person name="Ng V."/>
            <person name="Clum A."/>
            <person name="Steindorff A."/>
            <person name="Ohm R.A."/>
            <person name="Martin F."/>
            <person name="Silar P."/>
            <person name="Natvig D.O."/>
            <person name="Lalanne C."/>
            <person name="Gautier V."/>
            <person name="Ament-Velasquez S.L."/>
            <person name="Kruys A."/>
            <person name="Hutchinson M.I."/>
            <person name="Powell A.J."/>
            <person name="Barry K."/>
            <person name="Miller A.N."/>
            <person name="Grigoriev I.V."/>
            <person name="Debuchy R."/>
            <person name="Gladieux P."/>
            <person name="Hiltunen Thoren M."/>
            <person name="Johannesson H."/>
        </authorList>
    </citation>
    <scope>NUCLEOTIDE SEQUENCE</scope>
    <source>
        <strain evidence="3">SMH4131-1</strain>
    </source>
</reference>
<keyword evidence="1" id="KW-0732">Signal</keyword>
<reference evidence="3" key="2">
    <citation type="submission" date="2023-06" db="EMBL/GenBank/DDBJ databases">
        <authorList>
            <consortium name="Lawrence Berkeley National Laboratory"/>
            <person name="Haridas S."/>
            <person name="Hensen N."/>
            <person name="Bonometti L."/>
            <person name="Westerberg I."/>
            <person name="Brannstrom I.O."/>
            <person name="Guillou S."/>
            <person name="Cros-Aarteil S."/>
            <person name="Calhoun S."/>
            <person name="Kuo A."/>
            <person name="Mondo S."/>
            <person name="Pangilinan J."/>
            <person name="Riley R."/>
            <person name="Labutti K."/>
            <person name="Andreopoulos B."/>
            <person name="Lipzen A."/>
            <person name="Chen C."/>
            <person name="Yanf M."/>
            <person name="Daum C."/>
            <person name="Ng V."/>
            <person name="Clum A."/>
            <person name="Steindorff A."/>
            <person name="Ohm R."/>
            <person name="Martin F."/>
            <person name="Silar P."/>
            <person name="Natvig D."/>
            <person name="Lalanne C."/>
            <person name="Gautier V."/>
            <person name="Ament-Velasquez S.L."/>
            <person name="Kruys A."/>
            <person name="Hutchinson M.I."/>
            <person name="Powell A.J."/>
            <person name="Barry K."/>
            <person name="Miller A.N."/>
            <person name="Grigoriev I.V."/>
            <person name="Debuchy R."/>
            <person name="Gladieux P."/>
            <person name="Thoren M.H."/>
            <person name="Johannesson H."/>
        </authorList>
    </citation>
    <scope>NUCLEOTIDE SEQUENCE</scope>
    <source>
        <strain evidence="3">SMH4131-1</strain>
    </source>
</reference>
<evidence type="ECO:0000256" key="1">
    <source>
        <dbReference type="SAM" id="SignalP"/>
    </source>
</evidence>
<dbReference type="Pfam" id="PF14856">
    <property type="entry name" value="Hce2"/>
    <property type="match status" value="1"/>
</dbReference>
<evidence type="ECO:0000259" key="2">
    <source>
        <dbReference type="Pfam" id="PF14856"/>
    </source>
</evidence>
<proteinExistence type="predicted"/>
<dbReference type="InterPro" id="IPR029226">
    <property type="entry name" value="Ecp2-like"/>
</dbReference>
<dbReference type="Proteomes" id="UP001286456">
    <property type="component" value="Unassembled WGS sequence"/>
</dbReference>
<keyword evidence="4" id="KW-1185">Reference proteome</keyword>
<evidence type="ECO:0000313" key="3">
    <source>
        <dbReference type="EMBL" id="KAK3321366.1"/>
    </source>
</evidence>
<protein>
    <submittedName>
        <fullName evidence="3">Necrosis-inducing factor-domain-containing protein</fullName>
    </submittedName>
</protein>
<dbReference type="EMBL" id="JAUEPO010000005">
    <property type="protein sequence ID" value="KAK3321366.1"/>
    <property type="molecule type" value="Genomic_DNA"/>
</dbReference>
<sequence>MVLLKALTALLLQSTTALSKPIKLTDLTPASNTPPRGSGIKVCSDPDFQNTTTAASPLAADCSRIAYNIRAPGDWRFESFTQHQLVQYQTCAFGVQTEGLPWGIIMRIGNQDIIDAIDGAVQRFASSDGGLLGAAGNMNCSDELVMYGAADVVWGLYHTK</sequence>
<feature type="domain" description="Ecp2 effector protein-like" evidence="2">
    <location>
        <begin position="43"/>
        <end position="140"/>
    </location>
</feature>
<evidence type="ECO:0000313" key="4">
    <source>
        <dbReference type="Proteomes" id="UP001286456"/>
    </source>
</evidence>
<feature type="chain" id="PRO_5042204116" evidence="1">
    <location>
        <begin position="20"/>
        <end position="160"/>
    </location>
</feature>
<dbReference type="AlphaFoldDB" id="A0AAE0IBQ5"/>
<accession>A0AAE0IBQ5</accession>
<organism evidence="3 4">
    <name type="scientific">Cercophora scortea</name>
    <dbReference type="NCBI Taxonomy" id="314031"/>
    <lineage>
        <taxon>Eukaryota</taxon>
        <taxon>Fungi</taxon>
        <taxon>Dikarya</taxon>
        <taxon>Ascomycota</taxon>
        <taxon>Pezizomycotina</taxon>
        <taxon>Sordariomycetes</taxon>
        <taxon>Sordariomycetidae</taxon>
        <taxon>Sordariales</taxon>
        <taxon>Lasiosphaeriaceae</taxon>
        <taxon>Cercophora</taxon>
    </lineage>
</organism>
<name>A0AAE0IBQ5_9PEZI</name>